<accession>A0A5C2SDB8</accession>
<dbReference type="OrthoDB" id="5426988at2759"/>
<gene>
    <name evidence="1" type="ORF">L227DRAFT_611977</name>
</gene>
<dbReference type="InterPro" id="IPR027417">
    <property type="entry name" value="P-loop_NTPase"/>
</dbReference>
<protein>
    <recommendedName>
        <fullName evidence="3">P-loop containing nucleoside triphosphate hydrolase protein</fullName>
    </recommendedName>
</protein>
<evidence type="ECO:0008006" key="3">
    <source>
        <dbReference type="Google" id="ProtNLM"/>
    </source>
</evidence>
<dbReference type="STRING" id="1328759.A0A5C2SDB8"/>
<dbReference type="Gene3D" id="3.40.50.300">
    <property type="entry name" value="P-loop containing nucleotide triphosphate hydrolases"/>
    <property type="match status" value="1"/>
</dbReference>
<sequence length="299" mass="33165">MVNEQAGGSIIVVNGFPGTGKHTILKLVQTLLPADKSSRLVDNHLLIDLAQALFPDRSDDHHDLRRKIREVVFPYIRRLAQEGHVILMTACLAADNDRDTAFFHEHLALVRGTEVPLYWISASCDRERLVERAQNVERVQSSKTKLTDPAIVEQLVNAHRLLEPEPLSGGLPNLIIGFLNTNGEVDESARVLMEMVGLLRGVGAEMHPAFVVVGIIVDGHDPRFARSCALSPPPDTLSSLHDLLAASPTLKPSSWDLSRIRLGLRHIERRLELLCSDILTQLNTGTYDYFEHHGAAARN</sequence>
<proteinExistence type="predicted"/>
<dbReference type="Proteomes" id="UP000313359">
    <property type="component" value="Unassembled WGS sequence"/>
</dbReference>
<dbReference type="EMBL" id="ML122270">
    <property type="protein sequence ID" value="RPD59366.1"/>
    <property type="molecule type" value="Genomic_DNA"/>
</dbReference>
<evidence type="ECO:0000313" key="1">
    <source>
        <dbReference type="EMBL" id="RPD59366.1"/>
    </source>
</evidence>
<dbReference type="AlphaFoldDB" id="A0A5C2SDB8"/>
<keyword evidence="2" id="KW-1185">Reference proteome</keyword>
<dbReference type="SUPFAM" id="SSF52540">
    <property type="entry name" value="P-loop containing nucleoside triphosphate hydrolases"/>
    <property type="match status" value="1"/>
</dbReference>
<evidence type="ECO:0000313" key="2">
    <source>
        <dbReference type="Proteomes" id="UP000313359"/>
    </source>
</evidence>
<name>A0A5C2SDB8_9APHY</name>
<reference evidence="1" key="1">
    <citation type="journal article" date="2018" name="Genome Biol. Evol.">
        <title>Genomics and development of Lentinus tigrinus, a white-rot wood-decaying mushroom with dimorphic fruiting bodies.</title>
        <authorList>
            <person name="Wu B."/>
            <person name="Xu Z."/>
            <person name="Knudson A."/>
            <person name="Carlson A."/>
            <person name="Chen N."/>
            <person name="Kovaka S."/>
            <person name="LaButti K."/>
            <person name="Lipzen A."/>
            <person name="Pennachio C."/>
            <person name="Riley R."/>
            <person name="Schakwitz W."/>
            <person name="Umezawa K."/>
            <person name="Ohm R.A."/>
            <person name="Grigoriev I.V."/>
            <person name="Nagy L.G."/>
            <person name="Gibbons J."/>
            <person name="Hibbett D."/>
        </authorList>
    </citation>
    <scope>NUCLEOTIDE SEQUENCE [LARGE SCALE GENOMIC DNA]</scope>
    <source>
        <strain evidence="1">ALCF2SS1-6</strain>
    </source>
</reference>
<organism evidence="1 2">
    <name type="scientific">Lentinus tigrinus ALCF2SS1-6</name>
    <dbReference type="NCBI Taxonomy" id="1328759"/>
    <lineage>
        <taxon>Eukaryota</taxon>
        <taxon>Fungi</taxon>
        <taxon>Dikarya</taxon>
        <taxon>Basidiomycota</taxon>
        <taxon>Agaricomycotina</taxon>
        <taxon>Agaricomycetes</taxon>
        <taxon>Polyporales</taxon>
        <taxon>Polyporaceae</taxon>
        <taxon>Lentinus</taxon>
    </lineage>
</organism>